<evidence type="ECO:0000313" key="1">
    <source>
        <dbReference type="EMBL" id="HAT6345130.1"/>
    </source>
</evidence>
<comment type="caution">
    <text evidence="1">The sequence shown here is derived from an EMBL/GenBank/DDBJ whole genome shotgun (WGS) entry which is preliminary data.</text>
</comment>
<sequence length="223" mass="24563">MSTKGIFYVALSLALGGCAVTYDPNTSSKTTLVDFPPIGEVHTAYVGDSMMSKGLQVESEAAVLRTPVDGVFYDIPSGTYDMLGSNKDGYIFKTITRDNKMVLMGPLSDPYQALGVKHKNPKELCVITTFGAYECYKADFEIKRVSSTTEASFQQTLIYSGKVGNKINIGYRESSNDIARPAFNNDVEYDLNESKEIGYKGATVEILSADNQKITYRVIKSFR</sequence>
<accession>A0AAD3UDZ5</accession>
<organism evidence="1 2">
    <name type="scientific">Aeromonas hydrophila</name>
    <dbReference type="NCBI Taxonomy" id="644"/>
    <lineage>
        <taxon>Bacteria</taxon>
        <taxon>Pseudomonadati</taxon>
        <taxon>Pseudomonadota</taxon>
        <taxon>Gammaproteobacteria</taxon>
        <taxon>Aeromonadales</taxon>
        <taxon>Aeromonadaceae</taxon>
        <taxon>Aeromonas</taxon>
    </lineage>
</organism>
<dbReference type="EMBL" id="DACTUL010000023">
    <property type="protein sequence ID" value="HAT6345130.1"/>
    <property type="molecule type" value="Genomic_DNA"/>
</dbReference>
<dbReference type="AlphaFoldDB" id="A0AAD3UDZ5"/>
<dbReference type="Proteomes" id="UP000859505">
    <property type="component" value="Unassembled WGS sequence"/>
</dbReference>
<protein>
    <recommendedName>
        <fullName evidence="3">Lipoprotein</fullName>
    </recommendedName>
</protein>
<reference evidence="1" key="2">
    <citation type="submission" date="2020-01" db="EMBL/GenBank/DDBJ databases">
        <authorList>
            <consortium name="NCBI Pathogen Detection Project"/>
        </authorList>
    </citation>
    <scope>NUCLEOTIDE SEQUENCE</scope>
    <source>
        <strain evidence="1">OLC2673_Aeromonas</strain>
    </source>
</reference>
<proteinExistence type="predicted"/>
<evidence type="ECO:0000313" key="2">
    <source>
        <dbReference type="Proteomes" id="UP000859505"/>
    </source>
</evidence>
<evidence type="ECO:0008006" key="3">
    <source>
        <dbReference type="Google" id="ProtNLM"/>
    </source>
</evidence>
<dbReference type="PROSITE" id="PS51257">
    <property type="entry name" value="PROKAR_LIPOPROTEIN"/>
    <property type="match status" value="1"/>
</dbReference>
<dbReference type="RefSeq" id="WP_146061807.1">
    <property type="nucleotide sequence ID" value="NZ_CP152247.1"/>
</dbReference>
<name>A0AAD3UDZ5_AERHY</name>
<reference evidence="1" key="1">
    <citation type="journal article" date="2018" name="Genome Biol.">
        <title>SKESA: strategic k-mer extension for scrupulous assemblies.</title>
        <authorList>
            <person name="Souvorov A."/>
            <person name="Agarwala R."/>
            <person name="Lipman D.J."/>
        </authorList>
    </citation>
    <scope>NUCLEOTIDE SEQUENCE</scope>
    <source>
        <strain evidence="1">OLC2673_Aeromonas</strain>
    </source>
</reference>
<gene>
    <name evidence="1" type="ORF">JAJ28_002884</name>
</gene>